<name>A0A8S5LBN7_9CAUD</name>
<protein>
    <submittedName>
        <fullName evidence="1">Uncharacterized protein</fullName>
    </submittedName>
</protein>
<sequence>MKITTTILAVHENGGEAFEWAISPVLAARAMDGLTKGYDVVAHVHNLDGIATVKIVGAYFAPKGQHKKVLDVEFFAVGSWQGENKQEGQER</sequence>
<evidence type="ECO:0000313" key="1">
    <source>
        <dbReference type="EMBL" id="DAD67405.1"/>
    </source>
</evidence>
<proteinExistence type="predicted"/>
<organism evidence="1">
    <name type="scientific">Siphoviridae sp. ctt5z12</name>
    <dbReference type="NCBI Taxonomy" id="2823604"/>
    <lineage>
        <taxon>Viruses</taxon>
        <taxon>Duplodnaviria</taxon>
        <taxon>Heunggongvirae</taxon>
        <taxon>Uroviricota</taxon>
        <taxon>Caudoviricetes</taxon>
    </lineage>
</organism>
<dbReference type="EMBL" id="BK014676">
    <property type="protein sequence ID" value="DAD67405.1"/>
    <property type="molecule type" value="Genomic_DNA"/>
</dbReference>
<accession>A0A8S5LBN7</accession>
<reference evidence="1" key="1">
    <citation type="journal article" date="2021" name="Proc. Natl. Acad. Sci. U.S.A.">
        <title>A Catalog of Tens of Thousands of Viruses from Human Metagenomes Reveals Hidden Associations with Chronic Diseases.</title>
        <authorList>
            <person name="Tisza M.J."/>
            <person name="Buck C.B."/>
        </authorList>
    </citation>
    <scope>NUCLEOTIDE SEQUENCE</scope>
    <source>
        <strain evidence="1">Ctt5z12</strain>
    </source>
</reference>